<feature type="region of interest" description="Disordered" evidence="3">
    <location>
        <begin position="1"/>
        <end position="49"/>
    </location>
</feature>
<evidence type="ECO:0000256" key="3">
    <source>
        <dbReference type="SAM" id="MobiDB-lite"/>
    </source>
</evidence>
<dbReference type="PANTHER" id="PTHR33969:SF2">
    <property type="entry name" value="SEGREGATION AND CONDENSATION PROTEIN A"/>
    <property type="match status" value="1"/>
</dbReference>
<dbReference type="GO" id="GO:0005737">
    <property type="term" value="C:cytoplasm"/>
    <property type="evidence" value="ECO:0007669"/>
    <property type="project" value="UniProtKB-SubCell"/>
</dbReference>
<comment type="subunit">
    <text evidence="2">Component of a cohesin-like complex composed of ScpA, ScpB and the Smc homodimer, in which ScpA and ScpB bind to the head domain of Smc. The presence of the three proteins is required for the association of the complex with DNA.</text>
</comment>
<protein>
    <recommendedName>
        <fullName evidence="1 2">Segregation and condensation protein A</fullName>
    </recommendedName>
</protein>
<dbReference type="HAMAP" id="MF_01805">
    <property type="entry name" value="ScpA"/>
    <property type="match status" value="1"/>
</dbReference>
<keyword evidence="2" id="KW-0132">Cell division</keyword>
<dbReference type="Gene3D" id="6.10.250.2410">
    <property type="match status" value="1"/>
</dbReference>
<dbReference type="GO" id="GO:0007059">
    <property type="term" value="P:chromosome segregation"/>
    <property type="evidence" value="ECO:0007669"/>
    <property type="project" value="UniProtKB-UniRule"/>
</dbReference>
<keyword evidence="2" id="KW-0159">Chromosome partition</keyword>
<keyword evidence="2" id="KW-0131">Cell cycle</keyword>
<evidence type="ECO:0000313" key="4">
    <source>
        <dbReference type="EMBL" id="HGZ41947.1"/>
    </source>
</evidence>
<dbReference type="GO" id="GO:0051301">
    <property type="term" value="P:cell division"/>
    <property type="evidence" value="ECO:0007669"/>
    <property type="project" value="UniProtKB-KW"/>
</dbReference>
<evidence type="ECO:0000256" key="1">
    <source>
        <dbReference type="ARBA" id="ARBA00044777"/>
    </source>
</evidence>
<dbReference type="InterPro" id="IPR003768">
    <property type="entry name" value="ScpA"/>
</dbReference>
<dbReference type="Pfam" id="PF02616">
    <property type="entry name" value="SMC_ScpA"/>
    <property type="match status" value="1"/>
</dbReference>
<dbReference type="AlphaFoldDB" id="A0A832MIL7"/>
<accession>A0A832MIL7</accession>
<feature type="compositionally biased region" description="Low complexity" evidence="3">
    <location>
        <begin position="13"/>
        <end position="32"/>
    </location>
</feature>
<name>A0A832MIL7_UNCEI</name>
<comment type="function">
    <text evidence="2">Participates in chromosomal partition during cell division. May act via the formation of a condensin-like complex containing Smc and ScpB that pull DNA away from mid-cell into both cell halves.</text>
</comment>
<keyword evidence="2" id="KW-0963">Cytoplasm</keyword>
<evidence type="ECO:0000256" key="2">
    <source>
        <dbReference type="HAMAP-Rule" id="MF_01805"/>
    </source>
</evidence>
<organism evidence="4">
    <name type="scientific">Eiseniibacteriota bacterium</name>
    <dbReference type="NCBI Taxonomy" id="2212470"/>
    <lineage>
        <taxon>Bacteria</taxon>
        <taxon>Candidatus Eiseniibacteriota</taxon>
    </lineage>
</organism>
<dbReference type="Gene3D" id="1.10.10.580">
    <property type="entry name" value="Structural maintenance of chromosome 1. Chain E"/>
    <property type="match status" value="1"/>
</dbReference>
<dbReference type="PANTHER" id="PTHR33969">
    <property type="entry name" value="SEGREGATION AND CONDENSATION PROTEIN A"/>
    <property type="match status" value="1"/>
</dbReference>
<proteinExistence type="inferred from homology"/>
<gene>
    <name evidence="2" type="primary">scpA</name>
    <name evidence="4" type="ORF">ENR23_00720</name>
</gene>
<comment type="subcellular location">
    <subcellularLocation>
        <location evidence="2">Cytoplasm</location>
    </subcellularLocation>
    <text evidence="2">Associated with two foci at the outer edges of the nucleoid region in young cells, and at four foci within both cell halves in older cells.</text>
</comment>
<comment type="similarity">
    <text evidence="2">Belongs to the ScpA family.</text>
</comment>
<feature type="compositionally biased region" description="Basic and acidic residues" evidence="3">
    <location>
        <begin position="1"/>
        <end position="12"/>
    </location>
</feature>
<dbReference type="GO" id="GO:0006260">
    <property type="term" value="P:DNA replication"/>
    <property type="evidence" value="ECO:0007669"/>
    <property type="project" value="UniProtKB-UniRule"/>
</dbReference>
<comment type="caution">
    <text evidence="4">The sequence shown here is derived from an EMBL/GenBank/DDBJ whole genome shotgun (WGS) entry which is preliminary data.</text>
</comment>
<dbReference type="EMBL" id="DSQF01000002">
    <property type="protein sequence ID" value="HGZ41947.1"/>
    <property type="molecule type" value="Genomic_DNA"/>
</dbReference>
<reference evidence="4" key="1">
    <citation type="journal article" date="2020" name="mSystems">
        <title>Genome- and Community-Level Interaction Insights into Carbon Utilization and Element Cycling Functions of Hydrothermarchaeota in Hydrothermal Sediment.</title>
        <authorList>
            <person name="Zhou Z."/>
            <person name="Liu Y."/>
            <person name="Xu W."/>
            <person name="Pan J."/>
            <person name="Luo Z.H."/>
            <person name="Li M."/>
        </authorList>
    </citation>
    <scope>NUCLEOTIDE SEQUENCE [LARGE SCALE GENOMIC DNA]</scope>
    <source>
        <strain evidence="4">SpSt-381</strain>
    </source>
</reference>
<dbReference type="InterPro" id="IPR023093">
    <property type="entry name" value="ScpA-like_C"/>
</dbReference>
<sequence length="298" mass="32568">MTDGADPRDGARDGAPPAAPAAAAGPSAPGAGRDADAGDGPPRRAPRGTVTVRLARFEGPLDLLLHLIKRDEIDIYDIPIAHITQQYLAYIELMRALDLEVAGEFLVMAATLMRIKARMLLPLPASTEEDDEGDPREELVQRLVEYRQFKEAAGQLREREAERRRMFERGMVPGEDEAGPLPLAPVTLFDLLDALHRVLARVPEPQVYEVQGDVWDVEDKMALIASAVAERGSVPFTEMLLRCRARGEMIVTFMALLELIKLGQVGVVQEEAFGEILVVHRTPEGSEAHAAVEPAASD</sequence>